<dbReference type="PANTHER" id="PTHR11667">
    <property type="match status" value="1"/>
</dbReference>
<dbReference type="AlphaFoldDB" id="A0A9L0JEQ0"/>
<keyword evidence="2" id="KW-1185">Reference proteome</keyword>
<dbReference type="PANTHER" id="PTHR11667:SF27">
    <property type="entry name" value="ADENYLATE KINASE"/>
    <property type="match status" value="1"/>
</dbReference>
<dbReference type="Proteomes" id="UP000694387">
    <property type="component" value="Chromosome X"/>
</dbReference>
<name>A0A9L0JEQ0_EQUAS</name>
<protein>
    <submittedName>
        <fullName evidence="1">Uncharacterized protein</fullName>
    </submittedName>
</protein>
<evidence type="ECO:0000313" key="2">
    <source>
        <dbReference type="Proteomes" id="UP000694387"/>
    </source>
</evidence>
<reference evidence="1 2" key="1">
    <citation type="journal article" date="2020" name="Nat. Commun.">
        <title>Donkey genomes provide new insights into domestication and selection for coat color.</title>
        <authorList>
            <person name="Wang"/>
            <person name="C."/>
            <person name="Li"/>
            <person name="H."/>
            <person name="Guo"/>
            <person name="Y."/>
            <person name="Huang"/>
            <person name="J."/>
            <person name="Sun"/>
            <person name="Y."/>
            <person name="Min"/>
            <person name="J."/>
            <person name="Wang"/>
            <person name="J."/>
            <person name="Fang"/>
            <person name="X."/>
            <person name="Zhao"/>
            <person name="Z."/>
            <person name="Wang"/>
            <person name="S."/>
            <person name="Zhang"/>
            <person name="Y."/>
            <person name="Liu"/>
            <person name="Q."/>
            <person name="Jiang"/>
            <person name="Q."/>
            <person name="Wang"/>
            <person name="X."/>
            <person name="Guo"/>
            <person name="Y."/>
            <person name="Yang"/>
            <person name="C."/>
            <person name="Wang"/>
            <person name="Y."/>
            <person name="Tian"/>
            <person name="F."/>
            <person name="Zhuang"/>
            <person name="G."/>
            <person name="Fan"/>
            <person name="Y."/>
            <person name="Gao"/>
            <person name="Q."/>
            <person name="Li"/>
            <person name="Y."/>
            <person name="Ju"/>
            <person name="Z."/>
            <person name="Li"/>
            <person name="J."/>
            <person name="Li"/>
            <person name="R."/>
            <person name="Hou"/>
            <person name="M."/>
            <person name="Yang"/>
            <person name="G."/>
            <person name="Liu"/>
            <person name="G."/>
            <person name="Liu"/>
            <person name="W."/>
            <person name="Guo"/>
            <person name="J."/>
            <person name="Pan"/>
            <person name="S."/>
            <person name="Fan"/>
            <person name="G."/>
            <person name="Zhang"/>
            <person name="W."/>
            <person name="Zhang"/>
            <person name="R."/>
            <person name="Yu"/>
            <person name="J."/>
            <person name="Zhang"/>
            <person name="X."/>
            <person name="Yin"/>
            <person name="Q."/>
            <person name="Ji"/>
            <person name="C."/>
            <person name="Jin"/>
            <person name="Y."/>
            <person name="Yue"/>
            <person name="G."/>
            <person name="Liu"/>
            <person name="M."/>
            <person name="Xu"/>
            <person name="J."/>
            <person name="Liu"/>
            <person name="S."/>
            <person name="Jordana"/>
            <person name="J."/>
            <person name="Noce"/>
            <person name="A."/>
            <person name="Amills"/>
            <person name="M."/>
            <person name="Wu"/>
            <person name="D.D."/>
            <person name="Li"/>
            <person name="S."/>
            <person name="Zhou"/>
            <person name="X. and Zhong"/>
            <person name="J."/>
        </authorList>
    </citation>
    <scope>NUCLEOTIDE SEQUENCE [LARGE SCALE GENOMIC DNA]</scope>
</reference>
<proteinExistence type="predicted"/>
<reference evidence="1" key="3">
    <citation type="submission" date="2025-09" db="UniProtKB">
        <authorList>
            <consortium name="Ensembl"/>
        </authorList>
    </citation>
    <scope>IDENTIFICATION</scope>
</reference>
<evidence type="ECO:0000313" key="1">
    <source>
        <dbReference type="Ensembl" id="ENSEASP00005047700.1"/>
    </source>
</evidence>
<organism evidence="1 2">
    <name type="scientific">Equus asinus</name>
    <name type="common">Donkey</name>
    <name type="synonym">Equus africanus asinus</name>
    <dbReference type="NCBI Taxonomy" id="9793"/>
    <lineage>
        <taxon>Eukaryota</taxon>
        <taxon>Metazoa</taxon>
        <taxon>Chordata</taxon>
        <taxon>Craniata</taxon>
        <taxon>Vertebrata</taxon>
        <taxon>Euteleostomi</taxon>
        <taxon>Mammalia</taxon>
        <taxon>Eutheria</taxon>
        <taxon>Laurasiatheria</taxon>
        <taxon>Perissodactyla</taxon>
        <taxon>Equidae</taxon>
        <taxon>Equus</taxon>
    </lineage>
</organism>
<sequence>FSLCHLQLGDVSHRFWTQDVASPVTADLVVSVVVVGPDSFHQLSQSSFVFRVDLCDGDGGTGLPVDQTPQPGLGLDDAVGHPHLPTQGWKEDDQLDGIHVVCDHYQLSLLVLHQGGDSIDPCSKDRWPLSGDIPFASSLLLSPGQQPLLLLLLCLWSVLVGQLEQLSSYLAVQGLGELVDRGRYLDPLIEDRPL</sequence>
<accession>A0A9L0JEQ0</accession>
<dbReference type="Ensembl" id="ENSEAST00005040384.1">
    <property type="protein sequence ID" value="ENSEASP00005047700.1"/>
    <property type="gene ID" value="ENSEASG00005024030.1"/>
</dbReference>
<reference evidence="1" key="2">
    <citation type="submission" date="2025-08" db="UniProtKB">
        <authorList>
            <consortium name="Ensembl"/>
        </authorList>
    </citation>
    <scope>IDENTIFICATION</scope>
</reference>
<dbReference type="GeneTree" id="ENSGT00390000014818"/>